<keyword evidence="1" id="KW-0469">Meiosis</keyword>
<accession>A0AAJ0LV00</accession>
<keyword evidence="3" id="KW-1185">Reference proteome</keyword>
<evidence type="ECO:0000313" key="2">
    <source>
        <dbReference type="EMBL" id="KAK3056403.1"/>
    </source>
</evidence>
<dbReference type="PANTHER" id="PTHR40375">
    <property type="entry name" value="SPORULATION-SPECIFIC PROTEIN 22"/>
    <property type="match status" value="1"/>
</dbReference>
<dbReference type="Proteomes" id="UP001271007">
    <property type="component" value="Unassembled WGS sequence"/>
</dbReference>
<comment type="caution">
    <text evidence="2">The sequence shown here is derived from an EMBL/GenBank/DDBJ whole genome shotgun (WGS) entry which is preliminary data.</text>
</comment>
<organism evidence="2 3">
    <name type="scientific">Extremus antarcticus</name>
    <dbReference type="NCBI Taxonomy" id="702011"/>
    <lineage>
        <taxon>Eukaryota</taxon>
        <taxon>Fungi</taxon>
        <taxon>Dikarya</taxon>
        <taxon>Ascomycota</taxon>
        <taxon>Pezizomycotina</taxon>
        <taxon>Dothideomycetes</taxon>
        <taxon>Dothideomycetidae</taxon>
        <taxon>Mycosphaerellales</taxon>
        <taxon>Extremaceae</taxon>
        <taxon>Extremus</taxon>
    </lineage>
</organism>
<dbReference type="InterPro" id="IPR013940">
    <property type="entry name" value="Spo22/ZIP4/TEX11"/>
</dbReference>
<gene>
    <name evidence="2" type="primary">SPO22_2</name>
    <name evidence="2" type="ORF">LTR09_002910</name>
</gene>
<reference evidence="2" key="1">
    <citation type="submission" date="2023-04" db="EMBL/GenBank/DDBJ databases">
        <title>Black Yeasts Isolated from many extreme environments.</title>
        <authorList>
            <person name="Coleine C."/>
            <person name="Stajich J.E."/>
            <person name="Selbmann L."/>
        </authorList>
    </citation>
    <scope>NUCLEOTIDE SEQUENCE</scope>
    <source>
        <strain evidence="2">CCFEE 5312</strain>
    </source>
</reference>
<dbReference type="GO" id="GO:0090173">
    <property type="term" value="P:regulation of synaptonemal complex assembly"/>
    <property type="evidence" value="ECO:0007669"/>
    <property type="project" value="InterPro"/>
</dbReference>
<dbReference type="EMBL" id="JAWDJX010000006">
    <property type="protein sequence ID" value="KAK3056403.1"/>
    <property type="molecule type" value="Genomic_DNA"/>
</dbReference>
<name>A0AAJ0LV00_9PEZI</name>
<dbReference type="InterPro" id="IPR039057">
    <property type="entry name" value="Spo22/ZIP4"/>
</dbReference>
<sequence length="656" mass="72803">MAVQLLHLKVLFGTQPLDNSAVSVVLSRLLRTAVLSERTFKMIMQAIHRAGKGSPEIAFGALEQLITARLVPDMSATDDADEPVQAWTEKACVTLTLLTTKNVALGFQPAKERLQRAFTSVASRAGGGFSAKATHAMQTLIWKTMTNMTPADAEHWCGLLRHPLFNGAGHINKARIGRQADRRLEITKTLLTFSRRAMNLAITQGDFEAARLAYFEMPPSAQNESITRYIAFKLAILTNDYDFASESLEVVLKHADRDATFLYACALEAQQSQMRHIAIAALQAILDKQPPGIHLPSLLRCTARLLISELDSPSSSLDDAAQETVRVFESAAADLAALKQDSNEHSRTELQWWSKNAYNITLKLCGQVHPGYLVRLLQVCVKFIDACPRDGGSMHDDDLNHRQALCHFLAATALVVLGRSNEEGSEYSLQCYLHARQEIAAFKSVPSKQNQADHNVDHAPRLFELQKFDLESILNLQQWDEVSAAFQTCLEVEQVDSWDTLADIVLIIHQKIGSSGLSDEANSRMMELLDRIINETWQKQKDIVKASRWLRLSFALDLADGDGSFALKLLGQATRMAKRQQSKALEAFPETELQWLATTAFNKAVDLLSTGANESCMEWIQAALDLAYYAGDNGALHANLTAKKEMAAQRMREVVV</sequence>
<dbReference type="Pfam" id="PF08631">
    <property type="entry name" value="SPO22"/>
    <property type="match status" value="1"/>
</dbReference>
<dbReference type="PANTHER" id="PTHR40375:SF2">
    <property type="entry name" value="SPORULATION-SPECIFIC PROTEIN 22"/>
    <property type="match status" value="1"/>
</dbReference>
<evidence type="ECO:0000313" key="3">
    <source>
        <dbReference type="Proteomes" id="UP001271007"/>
    </source>
</evidence>
<dbReference type="AlphaFoldDB" id="A0AAJ0LV00"/>
<proteinExistence type="predicted"/>
<protein>
    <submittedName>
        <fullName evidence="2">Sporulation-specific protein 22</fullName>
    </submittedName>
</protein>
<dbReference type="GO" id="GO:0051321">
    <property type="term" value="P:meiotic cell cycle"/>
    <property type="evidence" value="ECO:0007669"/>
    <property type="project" value="UniProtKB-KW"/>
</dbReference>
<evidence type="ECO:0000256" key="1">
    <source>
        <dbReference type="ARBA" id="ARBA00023254"/>
    </source>
</evidence>